<accession>A0A194PT05</accession>
<gene>
    <name evidence="2" type="ORF">RR46_06832</name>
</gene>
<dbReference type="Proteomes" id="UP000053268">
    <property type="component" value="Unassembled WGS sequence"/>
</dbReference>
<evidence type="ECO:0000313" key="3">
    <source>
        <dbReference type="Proteomes" id="UP000053268"/>
    </source>
</evidence>
<evidence type="ECO:0000313" key="2">
    <source>
        <dbReference type="EMBL" id="KPI96098.1"/>
    </source>
</evidence>
<keyword evidence="1" id="KW-0472">Membrane</keyword>
<protein>
    <submittedName>
        <fullName evidence="2">Uncharacterized protein</fullName>
    </submittedName>
</protein>
<proteinExistence type="predicted"/>
<keyword evidence="1" id="KW-1133">Transmembrane helix</keyword>
<sequence>MRNASDILPPHRQRTLLLVIINLIIFGFYKMLVAYLKKFWEGENTDRRVAVPGSPSEASEQ</sequence>
<evidence type="ECO:0000256" key="1">
    <source>
        <dbReference type="SAM" id="Phobius"/>
    </source>
</evidence>
<keyword evidence="1" id="KW-0812">Transmembrane</keyword>
<reference evidence="2 3" key="1">
    <citation type="journal article" date="2015" name="Nat. Commun.">
        <title>Outbred genome sequencing and CRISPR/Cas9 gene editing in butterflies.</title>
        <authorList>
            <person name="Li X."/>
            <person name="Fan D."/>
            <person name="Zhang W."/>
            <person name="Liu G."/>
            <person name="Zhang L."/>
            <person name="Zhao L."/>
            <person name="Fang X."/>
            <person name="Chen L."/>
            <person name="Dong Y."/>
            <person name="Chen Y."/>
            <person name="Ding Y."/>
            <person name="Zhao R."/>
            <person name="Feng M."/>
            <person name="Zhu Y."/>
            <person name="Feng Y."/>
            <person name="Jiang X."/>
            <person name="Zhu D."/>
            <person name="Xiang H."/>
            <person name="Feng X."/>
            <person name="Li S."/>
            <person name="Wang J."/>
            <person name="Zhang G."/>
            <person name="Kronforst M.R."/>
            <person name="Wang W."/>
        </authorList>
    </citation>
    <scope>NUCLEOTIDE SEQUENCE [LARGE SCALE GENOMIC DNA]</scope>
    <source>
        <strain evidence="2">Ya'a_city_454_Px</strain>
        <tissue evidence="2">Whole body</tissue>
    </source>
</reference>
<organism evidence="2 3">
    <name type="scientific">Papilio xuthus</name>
    <name type="common">Asian swallowtail butterfly</name>
    <dbReference type="NCBI Taxonomy" id="66420"/>
    <lineage>
        <taxon>Eukaryota</taxon>
        <taxon>Metazoa</taxon>
        <taxon>Ecdysozoa</taxon>
        <taxon>Arthropoda</taxon>
        <taxon>Hexapoda</taxon>
        <taxon>Insecta</taxon>
        <taxon>Pterygota</taxon>
        <taxon>Neoptera</taxon>
        <taxon>Endopterygota</taxon>
        <taxon>Lepidoptera</taxon>
        <taxon>Glossata</taxon>
        <taxon>Ditrysia</taxon>
        <taxon>Papilionoidea</taxon>
        <taxon>Papilionidae</taxon>
        <taxon>Papilioninae</taxon>
        <taxon>Papilio</taxon>
    </lineage>
</organism>
<dbReference type="EMBL" id="KQ459594">
    <property type="protein sequence ID" value="KPI96098.1"/>
    <property type="molecule type" value="Genomic_DNA"/>
</dbReference>
<name>A0A194PT05_PAPXU</name>
<keyword evidence="3" id="KW-1185">Reference proteome</keyword>
<feature type="transmembrane region" description="Helical" evidence="1">
    <location>
        <begin position="16"/>
        <end position="36"/>
    </location>
</feature>
<dbReference type="AlphaFoldDB" id="A0A194PT05"/>